<keyword evidence="10" id="KW-0007">Acetylation</keyword>
<evidence type="ECO:0000256" key="16">
    <source>
        <dbReference type="ARBA" id="ARBA00054012"/>
    </source>
</evidence>
<keyword evidence="8" id="KW-0999">Mitochondrion inner membrane</keyword>
<keyword evidence="19" id="KW-1185">Reference proteome</keyword>
<comment type="subcellular location">
    <subcellularLocation>
        <location evidence="1">Mitochondrion inner membrane</location>
        <topology evidence="1">Single-pass membrane protein</topology>
    </subcellularLocation>
</comment>
<evidence type="ECO:0000256" key="15">
    <source>
        <dbReference type="ARBA" id="ARBA00032201"/>
    </source>
</evidence>
<evidence type="ECO:0000313" key="20">
    <source>
        <dbReference type="RefSeq" id="XP_030744841.1"/>
    </source>
</evidence>
<evidence type="ECO:0000256" key="2">
    <source>
        <dbReference type="ARBA" id="ARBA00005895"/>
    </source>
</evidence>
<reference evidence="20" key="1">
    <citation type="submission" date="2025-08" db="UniProtKB">
        <authorList>
            <consortium name="RefSeq"/>
        </authorList>
    </citation>
    <scope>IDENTIFICATION</scope>
</reference>
<evidence type="ECO:0000256" key="11">
    <source>
        <dbReference type="ARBA" id="ARBA00023065"/>
    </source>
</evidence>
<evidence type="ECO:0000256" key="9">
    <source>
        <dbReference type="ARBA" id="ARBA00022989"/>
    </source>
</evidence>
<dbReference type="InterPro" id="IPR019344">
    <property type="entry name" value="F1F0-ATPsyn_F_prd"/>
</dbReference>
<evidence type="ECO:0000256" key="8">
    <source>
        <dbReference type="ARBA" id="ARBA00022792"/>
    </source>
</evidence>
<protein>
    <recommendedName>
        <fullName evidence="18">ATP synthase F(0) complex subunit f, mitochondrial</fullName>
    </recommendedName>
    <alternativeName>
        <fullName evidence="15">ATP synthase membrane subunit f</fullName>
    </alternativeName>
</protein>
<accession>A0ABM1VNJ6</accession>
<dbReference type="Pfam" id="PF10206">
    <property type="entry name" value="WRW"/>
    <property type="match status" value="1"/>
</dbReference>
<evidence type="ECO:0000256" key="18">
    <source>
        <dbReference type="ARBA" id="ARBA00070733"/>
    </source>
</evidence>
<dbReference type="GeneID" id="101644446"/>
<comment type="function">
    <text evidence="16">Subunit f, of the mitochondrial membrane ATP synthase complex (F(1)F(0) ATP synthase or Complex V) that produces ATP from ADP in the presence of a proton gradient across the membrane which is generated by electron transport complexes of the respiratory chain. ATP synthase complex consist of a soluble F(1) head domain - the catalytic core - and a membrane F(1) domain - the membrane proton channel. These two domains are linked by a central stalk rotating inside the F(1) region and a stationary peripheral stalk. During catalysis, ATP synthesis in the catalytic domain of F(1) is coupled via a rotary mechanism of the central stalk subunits to proton translocation. In vivo, can only synthesize ATP although its ATP hydrolase activity can be activated artificially in vitro. Part of the complex F(0) domain.</text>
</comment>
<gene>
    <name evidence="20" type="primary">LOC101644446</name>
</gene>
<evidence type="ECO:0000256" key="3">
    <source>
        <dbReference type="ARBA" id="ARBA00022448"/>
    </source>
</evidence>
<evidence type="ECO:0000256" key="7">
    <source>
        <dbReference type="ARBA" id="ARBA00022781"/>
    </source>
</evidence>
<evidence type="ECO:0000256" key="14">
    <source>
        <dbReference type="ARBA" id="ARBA00023310"/>
    </source>
</evidence>
<proteinExistence type="inferred from homology"/>
<evidence type="ECO:0000256" key="4">
    <source>
        <dbReference type="ARBA" id="ARBA00022547"/>
    </source>
</evidence>
<dbReference type="PANTHER" id="PTHR13080:SF16">
    <property type="entry name" value="ATP SYNTHASE SUBUNIT F, MITOCHONDRIAL"/>
    <property type="match status" value="1"/>
</dbReference>
<evidence type="ECO:0000256" key="12">
    <source>
        <dbReference type="ARBA" id="ARBA00023128"/>
    </source>
</evidence>
<name>A0ABM1VNJ6_ECHTE</name>
<comment type="subunit">
    <text evidence="17">Component of the ATP synthase complex composed at least of ATP5F1A/subunit alpha, ATP5F1B/subunit beta, ATP5MC1/subunit c (homooctomer), MT-ATP6/subunit a, MT-ATP8/subunit 8, ATP5ME/subunit e, ATP5MF/subunit f, ATP5MG/subunit g, ATP5MK/subunit k, ATP5MJ/subunit j, ATP5F1C/subunit gamma, ATP5F1D/subunit delta, ATP5F1E/subunit epsilon, ATP5PF/subunit F6, ATP5PB/subunit b, ATP5PD/subunit d, ATP5PO/subunit OSCP. ATP synthase complex consists of a soluble F(1) head domain (subunits alpha(3) and beta(3)) - the catalytic core - and a membrane F(0) domain - the membrane proton channel (subunits c, a, 8, e, f, g, k and j). These two domains are linked by a central stalk (subunits gamma, delta, and epsilon) rotating inside the F1 region and a stationary peripheral stalk (subunits F6, b, d, and OSCP).</text>
</comment>
<keyword evidence="6" id="KW-0812">Transmembrane</keyword>
<organism evidence="19 20">
    <name type="scientific">Echinops telfairi</name>
    <name type="common">Lesser hedgehog tenrec</name>
    <dbReference type="NCBI Taxonomy" id="9371"/>
    <lineage>
        <taxon>Eukaryota</taxon>
        <taxon>Metazoa</taxon>
        <taxon>Chordata</taxon>
        <taxon>Craniata</taxon>
        <taxon>Vertebrata</taxon>
        <taxon>Euteleostomi</taxon>
        <taxon>Mammalia</taxon>
        <taxon>Eutheria</taxon>
        <taxon>Afrotheria</taxon>
        <taxon>Tenrecidae</taxon>
        <taxon>Tenrecinae</taxon>
        <taxon>Echinops</taxon>
    </lineage>
</organism>
<evidence type="ECO:0000256" key="10">
    <source>
        <dbReference type="ARBA" id="ARBA00022990"/>
    </source>
</evidence>
<keyword evidence="4" id="KW-0138">CF(0)</keyword>
<keyword evidence="3" id="KW-0813">Transport</keyword>
<evidence type="ECO:0000256" key="1">
    <source>
        <dbReference type="ARBA" id="ARBA00004434"/>
    </source>
</evidence>
<keyword evidence="11" id="KW-0406">Ion transport</keyword>
<evidence type="ECO:0000256" key="5">
    <source>
        <dbReference type="ARBA" id="ARBA00022553"/>
    </source>
</evidence>
<keyword evidence="9" id="KW-1133">Transmembrane helix</keyword>
<dbReference type="PANTHER" id="PTHR13080">
    <property type="entry name" value="ATP SYNTHASE F CHAIN, MITOCHONDRIAL-RELATED"/>
    <property type="match status" value="1"/>
</dbReference>
<keyword evidence="14" id="KW-0066">ATP synthesis</keyword>
<evidence type="ECO:0000256" key="13">
    <source>
        <dbReference type="ARBA" id="ARBA00023136"/>
    </source>
</evidence>
<evidence type="ECO:0000256" key="6">
    <source>
        <dbReference type="ARBA" id="ARBA00022692"/>
    </source>
</evidence>
<keyword evidence="13" id="KW-0472">Membrane</keyword>
<sequence length="99" mass="11183">MASVIRGECPSPVPLKEKRLLDVRIAELPSWVLMRDFTPTGIAALPAPFGRGYDRYYNKYVNVGEESVAGVSMVLAACVGFSYCLSYKELQHERLRKYH</sequence>
<evidence type="ECO:0000256" key="17">
    <source>
        <dbReference type="ARBA" id="ARBA00064647"/>
    </source>
</evidence>
<dbReference type="Proteomes" id="UP000694863">
    <property type="component" value="Unplaced"/>
</dbReference>
<comment type="similarity">
    <text evidence="2">Belongs to the ATPase F chain family.</text>
</comment>
<dbReference type="RefSeq" id="XP_030744841.1">
    <property type="nucleotide sequence ID" value="XM_030888981.1"/>
</dbReference>
<keyword evidence="7" id="KW-0375">Hydrogen ion transport</keyword>
<keyword evidence="12" id="KW-0496">Mitochondrion</keyword>
<keyword evidence="5" id="KW-0597">Phosphoprotein</keyword>
<evidence type="ECO:0000313" key="19">
    <source>
        <dbReference type="Proteomes" id="UP000694863"/>
    </source>
</evidence>